<organism evidence="1 2">
    <name type="scientific">Trichoderma asperellum (strain ATCC 204424 / CBS 433.97 / NBRC 101777)</name>
    <dbReference type="NCBI Taxonomy" id="1042311"/>
    <lineage>
        <taxon>Eukaryota</taxon>
        <taxon>Fungi</taxon>
        <taxon>Dikarya</taxon>
        <taxon>Ascomycota</taxon>
        <taxon>Pezizomycotina</taxon>
        <taxon>Sordariomycetes</taxon>
        <taxon>Hypocreomycetidae</taxon>
        <taxon>Hypocreales</taxon>
        <taxon>Hypocreaceae</taxon>
        <taxon>Trichoderma</taxon>
    </lineage>
</organism>
<reference evidence="1 2" key="1">
    <citation type="submission" date="2016-07" db="EMBL/GenBank/DDBJ databases">
        <title>Multiple horizontal gene transfer events from other fungi enriched the ability of initially mycotrophic Trichoderma (Ascomycota) to feed on dead plant biomass.</title>
        <authorList>
            <consortium name="DOE Joint Genome Institute"/>
            <person name="Aerts A."/>
            <person name="Atanasova L."/>
            <person name="Chenthamara K."/>
            <person name="Zhang J."/>
            <person name="Grujic M."/>
            <person name="Henrissat B."/>
            <person name="Kuo A."/>
            <person name="Salamov A."/>
            <person name="Lipzen A."/>
            <person name="Labutti K."/>
            <person name="Barry K."/>
            <person name="Miao Y."/>
            <person name="Rahimi M.J."/>
            <person name="Shen Q."/>
            <person name="Grigoriev I.V."/>
            <person name="Kubicek C.P."/>
            <person name="Druzhinina I.S."/>
        </authorList>
    </citation>
    <scope>NUCLEOTIDE SEQUENCE [LARGE SCALE GENOMIC DNA]</scope>
    <source>
        <strain evidence="1 2">CBS 433.97</strain>
    </source>
</reference>
<gene>
    <name evidence="1" type="ORF">M441DRAFT_275257</name>
</gene>
<name>A0A2T3YUU8_TRIA4</name>
<evidence type="ECO:0000313" key="2">
    <source>
        <dbReference type="Proteomes" id="UP000240493"/>
    </source>
</evidence>
<sequence length="194" mass="21960">MGERSERCARAHRSAECLFVKGDTKEKARGRCRLLVQSKHGESSGGEIRRKESGGWWQQRTGWDCWTRRADGREACFCKAFLFFCDERRERNERRNLAVGGLCCSIASWRFSHWTSASGKKSQAIRGKLRLISCATSPWVVRGGRARGTYDATGERLLGRWTLAGAGDAPRGTLAAQEGIRRRSRSSLFWLVWS</sequence>
<accession>A0A2T3YUU8</accession>
<dbReference type="EMBL" id="KZ679270">
    <property type="protein sequence ID" value="PTB36309.1"/>
    <property type="molecule type" value="Genomic_DNA"/>
</dbReference>
<dbReference type="AlphaFoldDB" id="A0A2T3YUU8"/>
<dbReference type="Proteomes" id="UP000240493">
    <property type="component" value="Unassembled WGS sequence"/>
</dbReference>
<keyword evidence="2" id="KW-1185">Reference proteome</keyword>
<proteinExistence type="predicted"/>
<evidence type="ECO:0000313" key="1">
    <source>
        <dbReference type="EMBL" id="PTB36309.1"/>
    </source>
</evidence>
<protein>
    <submittedName>
        <fullName evidence="1">Uncharacterized protein</fullName>
    </submittedName>
</protein>